<keyword evidence="1" id="KW-0732">Signal</keyword>
<protein>
    <submittedName>
        <fullName evidence="2">Uncharacterized protein</fullName>
    </submittedName>
</protein>
<reference evidence="2" key="1">
    <citation type="submission" date="2023-06" db="EMBL/GenBank/DDBJ databases">
        <title>Phylogenetic Diversity of Rhizobium strains.</title>
        <authorList>
            <person name="Moura F.T."/>
            <person name="Helene L.C.F."/>
            <person name="Hungria M."/>
        </authorList>
    </citation>
    <scope>NUCLEOTIDE SEQUENCE</scope>
    <source>
        <strain evidence="2">CCGE526</strain>
    </source>
</reference>
<dbReference type="RefSeq" id="WP_285869944.1">
    <property type="nucleotide sequence ID" value="NZ_JARFYM010000014.1"/>
</dbReference>
<feature type="signal peptide" evidence="1">
    <location>
        <begin position="1"/>
        <end position="24"/>
    </location>
</feature>
<feature type="chain" id="PRO_5047217219" evidence="1">
    <location>
        <begin position="25"/>
        <end position="66"/>
    </location>
</feature>
<dbReference type="Proteomes" id="UP001172645">
    <property type="component" value="Unassembled WGS sequence"/>
</dbReference>
<proteinExistence type="predicted"/>
<organism evidence="2 3">
    <name type="scientific">Rhizobium mayense</name>
    <dbReference type="NCBI Taxonomy" id="1312184"/>
    <lineage>
        <taxon>Bacteria</taxon>
        <taxon>Pseudomonadati</taxon>
        <taxon>Pseudomonadota</taxon>
        <taxon>Alphaproteobacteria</taxon>
        <taxon>Hyphomicrobiales</taxon>
        <taxon>Rhizobiaceae</taxon>
        <taxon>Rhizobium/Agrobacterium group</taxon>
        <taxon>Rhizobium</taxon>
    </lineage>
</organism>
<keyword evidence="3" id="KW-1185">Reference proteome</keyword>
<gene>
    <name evidence="2" type="ORF">PY649_17880</name>
</gene>
<evidence type="ECO:0000313" key="2">
    <source>
        <dbReference type="EMBL" id="MDL2400781.1"/>
    </source>
</evidence>
<evidence type="ECO:0000256" key="1">
    <source>
        <dbReference type="SAM" id="SignalP"/>
    </source>
</evidence>
<dbReference type="EMBL" id="JARFYM010000014">
    <property type="protein sequence ID" value="MDL2400781.1"/>
    <property type="molecule type" value="Genomic_DNA"/>
</dbReference>
<comment type="caution">
    <text evidence="2">The sequence shown here is derived from an EMBL/GenBank/DDBJ whole genome shotgun (WGS) entry which is preliminary data.</text>
</comment>
<sequence length="66" mass="7868">MNKFFIASAIALASLAATTLPSQAQGYNPYYHHHHYPDYHHRHCYTKVVKEWHHGHRVVREERVCR</sequence>
<accession>A0ABT7JWT8</accession>
<evidence type="ECO:0000313" key="3">
    <source>
        <dbReference type="Proteomes" id="UP001172645"/>
    </source>
</evidence>
<name>A0ABT7JWT8_9HYPH</name>